<dbReference type="PANTHER" id="PTHR30118:SF6">
    <property type="entry name" value="HTH-TYPE TRANSCRIPTIONAL REGULATOR LEUO"/>
    <property type="match status" value="1"/>
</dbReference>
<dbReference type="InterPro" id="IPR005119">
    <property type="entry name" value="LysR_subst-bd"/>
</dbReference>
<evidence type="ECO:0000256" key="4">
    <source>
        <dbReference type="ARBA" id="ARBA00023163"/>
    </source>
</evidence>
<dbReference type="InterPro" id="IPR037402">
    <property type="entry name" value="YidZ_PBP2"/>
</dbReference>
<dbReference type="Pfam" id="PF00126">
    <property type="entry name" value="HTH_1"/>
    <property type="match status" value="1"/>
</dbReference>
<accession>A0A6P2BTR3</accession>
<dbReference type="InterPro" id="IPR036390">
    <property type="entry name" value="WH_DNA-bd_sf"/>
</dbReference>
<organism evidence="6 7">
    <name type="scientific">Trebonia kvetii</name>
    <dbReference type="NCBI Taxonomy" id="2480626"/>
    <lineage>
        <taxon>Bacteria</taxon>
        <taxon>Bacillati</taxon>
        <taxon>Actinomycetota</taxon>
        <taxon>Actinomycetes</taxon>
        <taxon>Streptosporangiales</taxon>
        <taxon>Treboniaceae</taxon>
        <taxon>Trebonia</taxon>
    </lineage>
</organism>
<dbReference type="CDD" id="cd08417">
    <property type="entry name" value="PBP2_Nitroaromatics_like"/>
    <property type="match status" value="1"/>
</dbReference>
<dbReference type="PANTHER" id="PTHR30118">
    <property type="entry name" value="HTH-TYPE TRANSCRIPTIONAL REGULATOR LEUO-RELATED"/>
    <property type="match status" value="1"/>
</dbReference>
<evidence type="ECO:0000256" key="1">
    <source>
        <dbReference type="ARBA" id="ARBA00009437"/>
    </source>
</evidence>
<feature type="domain" description="HTH lysR-type" evidence="5">
    <location>
        <begin position="30"/>
        <end position="87"/>
    </location>
</feature>
<comment type="similarity">
    <text evidence="1">Belongs to the LysR transcriptional regulatory family.</text>
</comment>
<dbReference type="AlphaFoldDB" id="A0A6P2BTR3"/>
<dbReference type="InterPro" id="IPR000847">
    <property type="entry name" value="LysR_HTH_N"/>
</dbReference>
<dbReference type="Proteomes" id="UP000460272">
    <property type="component" value="Unassembled WGS sequence"/>
</dbReference>
<evidence type="ECO:0000256" key="3">
    <source>
        <dbReference type="ARBA" id="ARBA00023125"/>
    </source>
</evidence>
<dbReference type="SUPFAM" id="SSF46785">
    <property type="entry name" value="Winged helix' DNA-binding domain"/>
    <property type="match status" value="1"/>
</dbReference>
<dbReference type="InterPro" id="IPR050389">
    <property type="entry name" value="LysR-type_TF"/>
</dbReference>
<keyword evidence="3" id="KW-0238">DNA-binding</keyword>
<sequence length="326" mass="35979">MIGATGRQRLAARCADVVSSEEAAVNLQQVDLNLLVFLDALLREKNVTRAAEQLNMSQPATSAALARLRRVLGDELLVRQGRSLQLTPRGESLIDPVREVIAIIEQSIVRPPSFDPAHDERTFTVNASDYVGVTLIRPLLGRLSGLSATLRIELAPVSERYLTALQRDEVDITILPDRLVDPAQLPDCLSMPVLSDRFVGAVWNRHPAAKGQLTTEVLGAYPYLQYRVPGGQSLWDQDLDKAGIDRTVEATASSFVAMPYMLAGTKLITLLPESLGKRVASSAEIVLLEPDMPITSLHESMYWHARRDRDPGHAWLREQIRAVSHA</sequence>
<reference evidence="6 7" key="1">
    <citation type="submission" date="2018-11" db="EMBL/GenBank/DDBJ databases">
        <title>Trebonia kvetii gen.nov., sp.nov., a novel acidophilic actinobacterium, and proposal of the new actinobacterial family Treboniaceae fam. nov.</title>
        <authorList>
            <person name="Rapoport D."/>
            <person name="Sagova-Mareckova M."/>
            <person name="Sedlacek I."/>
            <person name="Provaznik J."/>
            <person name="Kralova S."/>
            <person name="Pavlinic D."/>
            <person name="Benes V."/>
            <person name="Kopecky J."/>
        </authorList>
    </citation>
    <scope>NUCLEOTIDE SEQUENCE [LARGE SCALE GENOMIC DNA]</scope>
    <source>
        <strain evidence="6 7">15Tr583</strain>
    </source>
</reference>
<dbReference type="SUPFAM" id="SSF53850">
    <property type="entry name" value="Periplasmic binding protein-like II"/>
    <property type="match status" value="1"/>
</dbReference>
<dbReference type="InterPro" id="IPR036388">
    <property type="entry name" value="WH-like_DNA-bd_sf"/>
</dbReference>
<dbReference type="Gene3D" id="1.10.10.10">
    <property type="entry name" value="Winged helix-like DNA-binding domain superfamily/Winged helix DNA-binding domain"/>
    <property type="match status" value="1"/>
</dbReference>
<dbReference type="GO" id="GO:0003677">
    <property type="term" value="F:DNA binding"/>
    <property type="evidence" value="ECO:0007669"/>
    <property type="project" value="UniProtKB-KW"/>
</dbReference>
<dbReference type="Pfam" id="PF03466">
    <property type="entry name" value="LysR_substrate"/>
    <property type="match status" value="1"/>
</dbReference>
<dbReference type="PRINTS" id="PR00039">
    <property type="entry name" value="HTHLYSR"/>
</dbReference>
<keyword evidence="4" id="KW-0804">Transcription</keyword>
<proteinExistence type="inferred from homology"/>
<evidence type="ECO:0000256" key="2">
    <source>
        <dbReference type="ARBA" id="ARBA00023015"/>
    </source>
</evidence>
<dbReference type="OrthoDB" id="8717159at2"/>
<evidence type="ECO:0000313" key="7">
    <source>
        <dbReference type="Proteomes" id="UP000460272"/>
    </source>
</evidence>
<comment type="caution">
    <text evidence="6">The sequence shown here is derived from an EMBL/GenBank/DDBJ whole genome shotgun (WGS) entry which is preliminary data.</text>
</comment>
<keyword evidence="7" id="KW-1185">Reference proteome</keyword>
<protein>
    <submittedName>
        <fullName evidence="6">LysR family transcriptional regulator</fullName>
    </submittedName>
</protein>
<evidence type="ECO:0000313" key="6">
    <source>
        <dbReference type="EMBL" id="TVZ02288.1"/>
    </source>
</evidence>
<evidence type="ECO:0000259" key="5">
    <source>
        <dbReference type="PROSITE" id="PS50931"/>
    </source>
</evidence>
<dbReference type="GO" id="GO:0003700">
    <property type="term" value="F:DNA-binding transcription factor activity"/>
    <property type="evidence" value="ECO:0007669"/>
    <property type="project" value="InterPro"/>
</dbReference>
<dbReference type="EMBL" id="RPFW01000005">
    <property type="protein sequence ID" value="TVZ02288.1"/>
    <property type="molecule type" value="Genomic_DNA"/>
</dbReference>
<dbReference type="PROSITE" id="PS50931">
    <property type="entry name" value="HTH_LYSR"/>
    <property type="match status" value="1"/>
</dbReference>
<dbReference type="Gene3D" id="3.40.190.10">
    <property type="entry name" value="Periplasmic binding protein-like II"/>
    <property type="match status" value="2"/>
</dbReference>
<gene>
    <name evidence="6" type="ORF">EAS64_26085</name>
</gene>
<name>A0A6P2BTR3_9ACTN</name>
<keyword evidence="2" id="KW-0805">Transcription regulation</keyword>